<sequence>MSCSARVKKCGGRRVDNNNSNNNNRRSLLFLLGSDGGGMSNNSASAWFHNSLQHLSHSWHRFNKFGISRDKKADRCSTWFVDQTDNNNKTLPFFSFPRRTISEESIDFFDRFSKISEGANTQRIPAGRRGAQLREDDTVEEAFARANRINKLDHQRITSSPQLSDGSDEGADRVESAPLPAPRSRPRSRVPTPTVLVAWIWGPELIVGHEAEIVYCEVLYSLLHAISRTGCDNSSIDQVFDYLKRSFQFTDAKHEELLSTVRHRTPPDVSLQLGVLQARNLKGKDVNGMSDPYCSIWISSNRQKFQDTSMKPRTLDPVWNETLNFAVKDVNEDILQLEIWDYDPDETVKEKMSRITEVKDLRGMGILLKQIAVASKAPGKPAHKFLGLLNLGLKSIPLSGLERWYQLEGRDKTKTKERGEIRLNLTLAASRPDTSEQFTLQESFIHYERLLRIVVEHEMRGDSEWRGVIPDSAALMLRQFAAHRGLRQSVTDACLWSVYSTAFHKRTLDLSVMLGLVQRLRKAINDGKLPEEELVNVFWTAAESFSVAALSAIRHLRNNPELSTRPDQLSALLECLKELNMLGSNRPGLSEMEVRISESVTMGAADWFCRVVGGRRKGGPICDDDRLENAIRICQSLMTDLKTVLTVHHKIFERIWQIPVFNIVYLYYDGQLTDISKPVVDSVTRSLKSVHTNNNQIVSLALEASGEVSRPVQNGHAKQNEADAIAPRLSMGTALFELYLCLQQFHKLSISLPQSEKESVKLAPFYTWFETAVDRWLDIALYKAMIRIGKAVSLDNLQTVDSIVRHSSSAVDAVSVFYSIKMFWEQLAWPDEKGALSFVIKIMDEVKQSATIYAEAIRLKLERLHSGSPTSATAQPFFISLKICSAINSILHVQLSIDPLAEEIGLYRLRDAVQQNGDDGSIHLGQEALTENAIKDVNEKLDEIFYAIARRFEVEVAKLINTVMESDFGMRQTDDLNHYICNQLLALDSNLPRDVFFRVLNIIYHHILQSFLNVVEGEVQKKRQPACFRQWKELLDIVENCFQNPDAEEEIEDEALVKIRWLLKLHGMDTGDLIHQYRLDRLKQTLDSGKDAGIGSLSVRVIFIDDALNIDILNARNLKPMDVNGSADPYVKVQLLPTTTFPDAAILKSKVLKNTLFPLFEESFTYPVPKSLQTNPECCILFTVKDKDLIGANEMMGEYFLGFQEITRGDSSVDMNALDQRILPLTKPQDQESEYLNALEGRTWDKVARDFAKKEKKRMNGK</sequence>
<dbReference type="PROSITE" id="PS51258">
    <property type="entry name" value="MHD1"/>
    <property type="match status" value="1"/>
</dbReference>
<evidence type="ECO:0000256" key="3">
    <source>
        <dbReference type="ARBA" id="ARBA00005823"/>
    </source>
</evidence>
<evidence type="ECO:0000313" key="11">
    <source>
        <dbReference type="EMBL" id="JAN47341.1"/>
    </source>
</evidence>
<dbReference type="EMBL" id="GDIQ01047396">
    <property type="protein sequence ID" value="JAN47341.1"/>
    <property type="molecule type" value="Transcribed_RNA"/>
</dbReference>
<organism evidence="11">
    <name type="scientific">Daphnia magna</name>
    <dbReference type="NCBI Taxonomy" id="35525"/>
    <lineage>
        <taxon>Eukaryota</taxon>
        <taxon>Metazoa</taxon>
        <taxon>Ecdysozoa</taxon>
        <taxon>Arthropoda</taxon>
        <taxon>Crustacea</taxon>
        <taxon>Branchiopoda</taxon>
        <taxon>Diplostraca</taxon>
        <taxon>Cladocera</taxon>
        <taxon>Anomopoda</taxon>
        <taxon>Daphniidae</taxon>
        <taxon>Daphnia</taxon>
    </lineage>
</organism>
<dbReference type="AlphaFoldDB" id="A0A0N8E9Y4"/>
<feature type="domain" description="MHD2" evidence="10">
    <location>
        <begin position="970"/>
        <end position="1077"/>
    </location>
</feature>
<dbReference type="InterPro" id="IPR014772">
    <property type="entry name" value="Munc13_dom-2"/>
</dbReference>
<dbReference type="Gene3D" id="2.60.40.150">
    <property type="entry name" value="C2 domain"/>
    <property type="match status" value="2"/>
</dbReference>
<dbReference type="PROSITE" id="PS50004">
    <property type="entry name" value="C2"/>
    <property type="match status" value="2"/>
</dbReference>
<reference evidence="11" key="1">
    <citation type="submission" date="2015-10" db="EMBL/GenBank/DDBJ databases">
        <title>EvidentialGene: Evidence-directed Construction of Complete mRNA Transcriptomes without Genomes.</title>
        <authorList>
            <person name="Gilbert D.G."/>
        </authorList>
    </citation>
    <scope>NUCLEOTIDE SEQUENCE</scope>
</reference>
<keyword evidence="6" id="KW-0967">Endosome</keyword>
<evidence type="ECO:0000256" key="6">
    <source>
        <dbReference type="ARBA" id="ARBA00022753"/>
    </source>
</evidence>
<dbReference type="GO" id="GO:0006887">
    <property type="term" value="P:exocytosis"/>
    <property type="evidence" value="ECO:0007669"/>
    <property type="project" value="UniProtKB-KW"/>
</dbReference>
<comment type="subcellular location">
    <subcellularLocation>
        <location evidence="1">Cytoplasm</location>
    </subcellularLocation>
    <subcellularLocation>
        <location evidence="2">Late endosome</location>
    </subcellularLocation>
</comment>
<dbReference type="EMBL" id="GDIQ01067093">
    <property type="protein sequence ID" value="JAN27644.1"/>
    <property type="molecule type" value="Transcribed_RNA"/>
</dbReference>
<evidence type="ECO:0000256" key="2">
    <source>
        <dbReference type="ARBA" id="ARBA00004603"/>
    </source>
</evidence>
<evidence type="ECO:0000256" key="1">
    <source>
        <dbReference type="ARBA" id="ARBA00004496"/>
    </source>
</evidence>
<dbReference type="OrthoDB" id="6375485at2759"/>
<dbReference type="PANTHER" id="PTHR45999">
    <property type="entry name" value="UNC-13-4A, ISOFORM B"/>
    <property type="match status" value="1"/>
</dbReference>
<dbReference type="Gene3D" id="1.10.357.50">
    <property type="match status" value="1"/>
</dbReference>
<evidence type="ECO:0000259" key="9">
    <source>
        <dbReference type="PROSITE" id="PS51258"/>
    </source>
</evidence>
<comment type="similarity">
    <text evidence="3">Belongs to the unc-13 family.</text>
</comment>
<evidence type="ECO:0000256" key="5">
    <source>
        <dbReference type="ARBA" id="ARBA00022490"/>
    </source>
</evidence>
<evidence type="ECO:0000259" key="10">
    <source>
        <dbReference type="PROSITE" id="PS51259"/>
    </source>
</evidence>
<dbReference type="PROSITE" id="PS51259">
    <property type="entry name" value="MHD2"/>
    <property type="match status" value="1"/>
</dbReference>
<dbReference type="GO" id="GO:0005770">
    <property type="term" value="C:late endosome"/>
    <property type="evidence" value="ECO:0007669"/>
    <property type="project" value="UniProtKB-SubCell"/>
</dbReference>
<evidence type="ECO:0000256" key="7">
    <source>
        <dbReference type="SAM" id="MobiDB-lite"/>
    </source>
</evidence>
<dbReference type="GO" id="GO:0099503">
    <property type="term" value="C:secretory vesicle"/>
    <property type="evidence" value="ECO:0007669"/>
    <property type="project" value="TreeGrafter"/>
</dbReference>
<keyword evidence="5" id="KW-0963">Cytoplasm</keyword>
<dbReference type="InterPro" id="IPR035892">
    <property type="entry name" value="C2_domain_sf"/>
</dbReference>
<name>A0A0N8E9Y4_9CRUS</name>
<protein>
    <submittedName>
        <fullName evidence="11">Unc-13 D</fullName>
    </submittedName>
</protein>
<dbReference type="Pfam" id="PF00168">
    <property type="entry name" value="C2"/>
    <property type="match status" value="2"/>
</dbReference>
<feature type="region of interest" description="Disordered" evidence="7">
    <location>
        <begin position="154"/>
        <end position="189"/>
    </location>
</feature>
<dbReference type="PRINTS" id="PR00360">
    <property type="entry name" value="C2DOMAIN"/>
</dbReference>
<evidence type="ECO:0000256" key="4">
    <source>
        <dbReference type="ARBA" id="ARBA00022483"/>
    </source>
</evidence>
<accession>A0A0N8E9Y4</accession>
<keyword evidence="4" id="KW-0268">Exocytosis</keyword>
<proteinExistence type="inferred from homology"/>
<dbReference type="InterPro" id="IPR052095">
    <property type="entry name" value="UNC-13_domain"/>
</dbReference>
<dbReference type="SUPFAM" id="SSF49562">
    <property type="entry name" value="C2 domain (Calcium/lipid-binding domain, CaLB)"/>
    <property type="match status" value="2"/>
</dbReference>
<dbReference type="InterPro" id="IPR000008">
    <property type="entry name" value="C2_dom"/>
</dbReference>
<feature type="domain" description="C2" evidence="8">
    <location>
        <begin position="1088"/>
        <end position="1217"/>
    </location>
</feature>
<feature type="domain" description="C2" evidence="8">
    <location>
        <begin position="252"/>
        <end position="375"/>
    </location>
</feature>
<dbReference type="PANTHER" id="PTHR45999:SF2">
    <property type="entry name" value="PROTEIN UNC-13 HOMOLOG 4B"/>
    <property type="match status" value="1"/>
</dbReference>
<dbReference type="InterPro" id="IPR014770">
    <property type="entry name" value="Munc13_1"/>
</dbReference>
<dbReference type="SMART" id="SM00239">
    <property type="entry name" value="C2"/>
    <property type="match status" value="2"/>
</dbReference>
<evidence type="ECO:0000259" key="8">
    <source>
        <dbReference type="PROSITE" id="PS50004"/>
    </source>
</evidence>
<feature type="domain" description="MHD1" evidence="9">
    <location>
        <begin position="736"/>
        <end position="857"/>
    </location>
</feature>